<proteinExistence type="predicted"/>
<keyword evidence="2" id="KW-1185">Reference proteome</keyword>
<dbReference type="STRING" id="1424294.Gferi_23780"/>
<name>A0A1D8GN05_9FIRM</name>
<gene>
    <name evidence="1" type="ORF">Gferi_23780</name>
</gene>
<evidence type="ECO:0000313" key="2">
    <source>
        <dbReference type="Proteomes" id="UP000095743"/>
    </source>
</evidence>
<dbReference type="AlphaFoldDB" id="A0A1D8GN05"/>
<sequence>MVSKAGLGINIINEVIRKTLFSIPVVSETHPYAVSLIEKAQDEKADFLYHAPTFIIVSNLKDNIEIIRHEFHF</sequence>
<organism evidence="1 2">
    <name type="scientific">Geosporobacter ferrireducens</name>
    <dbReference type="NCBI Taxonomy" id="1424294"/>
    <lineage>
        <taxon>Bacteria</taxon>
        <taxon>Bacillati</taxon>
        <taxon>Bacillota</taxon>
        <taxon>Clostridia</taxon>
        <taxon>Peptostreptococcales</taxon>
        <taxon>Thermotaleaceae</taxon>
        <taxon>Geosporobacter</taxon>
    </lineage>
</organism>
<reference evidence="1 2" key="1">
    <citation type="submission" date="2016-09" db="EMBL/GenBank/DDBJ databases">
        <title>Genomic analysis reveals versatility of anaerobic energy metabolism of Geosporobacter ferrireducens IRF9 of phylum Firmicutes.</title>
        <authorList>
            <person name="Kim S.-J."/>
        </authorList>
    </citation>
    <scope>NUCLEOTIDE SEQUENCE [LARGE SCALE GENOMIC DNA]</scope>
    <source>
        <strain evidence="1 2">IRF9</strain>
    </source>
</reference>
<dbReference type="KEGG" id="gfe:Gferi_23780"/>
<accession>A0A1D8GN05</accession>
<evidence type="ECO:0000313" key="1">
    <source>
        <dbReference type="EMBL" id="AOT72299.1"/>
    </source>
</evidence>
<dbReference type="Proteomes" id="UP000095743">
    <property type="component" value="Chromosome"/>
</dbReference>
<protein>
    <submittedName>
        <fullName evidence="1">Uncharacterized protein</fullName>
    </submittedName>
</protein>
<dbReference type="EMBL" id="CP017269">
    <property type="protein sequence ID" value="AOT72299.1"/>
    <property type="molecule type" value="Genomic_DNA"/>
</dbReference>